<dbReference type="Proteomes" id="UP001054945">
    <property type="component" value="Unassembled WGS sequence"/>
</dbReference>
<gene>
    <name evidence="1" type="ORF">CEXT_25001</name>
</gene>
<reference evidence="1 2" key="1">
    <citation type="submission" date="2021-06" db="EMBL/GenBank/DDBJ databases">
        <title>Caerostris extrusa draft genome.</title>
        <authorList>
            <person name="Kono N."/>
            <person name="Arakawa K."/>
        </authorList>
    </citation>
    <scope>NUCLEOTIDE SEQUENCE [LARGE SCALE GENOMIC DNA]</scope>
</reference>
<dbReference type="AlphaFoldDB" id="A0AAV4THF4"/>
<organism evidence="1 2">
    <name type="scientific">Caerostris extrusa</name>
    <name type="common">Bark spider</name>
    <name type="synonym">Caerostris bankana</name>
    <dbReference type="NCBI Taxonomy" id="172846"/>
    <lineage>
        <taxon>Eukaryota</taxon>
        <taxon>Metazoa</taxon>
        <taxon>Ecdysozoa</taxon>
        <taxon>Arthropoda</taxon>
        <taxon>Chelicerata</taxon>
        <taxon>Arachnida</taxon>
        <taxon>Araneae</taxon>
        <taxon>Araneomorphae</taxon>
        <taxon>Entelegynae</taxon>
        <taxon>Araneoidea</taxon>
        <taxon>Araneidae</taxon>
        <taxon>Caerostris</taxon>
    </lineage>
</organism>
<dbReference type="EMBL" id="BPLR01011361">
    <property type="protein sequence ID" value="GIY46048.1"/>
    <property type="molecule type" value="Genomic_DNA"/>
</dbReference>
<protein>
    <submittedName>
        <fullName evidence="1">Uncharacterized protein</fullName>
    </submittedName>
</protein>
<comment type="caution">
    <text evidence="1">The sequence shown here is derived from an EMBL/GenBank/DDBJ whole genome shotgun (WGS) entry which is preliminary data.</text>
</comment>
<evidence type="ECO:0000313" key="1">
    <source>
        <dbReference type="EMBL" id="GIY46048.1"/>
    </source>
</evidence>
<name>A0AAV4THF4_CAEEX</name>
<sequence>MLPCLEMLNMCRMFFSKVANELMNEQVLPKGFFCCWCPSQWVEAEGTFFTTVVYSGVRVISAIRVSACVWRQNGSGFLLLLMPIHNEGVDGGDIFQDVVYFGDRVVSPDSSICFRLEAKWIVFFLFLFLAPDSLLFAERSGYFVLPERIVAGRR</sequence>
<keyword evidence="2" id="KW-1185">Reference proteome</keyword>
<accession>A0AAV4THF4</accession>
<evidence type="ECO:0000313" key="2">
    <source>
        <dbReference type="Proteomes" id="UP001054945"/>
    </source>
</evidence>
<proteinExistence type="predicted"/>